<dbReference type="Proteomes" id="UP000749646">
    <property type="component" value="Unassembled WGS sequence"/>
</dbReference>
<evidence type="ECO:0000313" key="2">
    <source>
        <dbReference type="EMBL" id="KAF9955131.1"/>
    </source>
</evidence>
<accession>A0A9P6J008</accession>
<keyword evidence="3" id="KW-1185">Reference proteome</keyword>
<evidence type="ECO:0000313" key="3">
    <source>
        <dbReference type="Proteomes" id="UP000749646"/>
    </source>
</evidence>
<feature type="non-terminal residue" evidence="2">
    <location>
        <position position="1"/>
    </location>
</feature>
<comment type="caution">
    <text evidence="2">The sequence shown here is derived from an EMBL/GenBank/DDBJ whole genome shotgun (WGS) entry which is preliminary data.</text>
</comment>
<dbReference type="EMBL" id="JAAAHW010006780">
    <property type="protein sequence ID" value="KAF9955131.1"/>
    <property type="molecule type" value="Genomic_DNA"/>
</dbReference>
<sequence length="78" mass="8134">AHHSIKARDQNAAVCIAIAGASQLLSPGRRTLEPFAQTIRPLINTSQSALETQTKSSTSMPLAPDAMETPVGTTGTDC</sequence>
<proteinExistence type="predicted"/>
<gene>
    <name evidence="2" type="ORF">BGZ65_003589</name>
</gene>
<dbReference type="AlphaFoldDB" id="A0A9P6J008"/>
<organism evidence="2 3">
    <name type="scientific">Modicella reniformis</name>
    <dbReference type="NCBI Taxonomy" id="1440133"/>
    <lineage>
        <taxon>Eukaryota</taxon>
        <taxon>Fungi</taxon>
        <taxon>Fungi incertae sedis</taxon>
        <taxon>Mucoromycota</taxon>
        <taxon>Mortierellomycotina</taxon>
        <taxon>Mortierellomycetes</taxon>
        <taxon>Mortierellales</taxon>
        <taxon>Mortierellaceae</taxon>
        <taxon>Modicella</taxon>
    </lineage>
</organism>
<evidence type="ECO:0000256" key="1">
    <source>
        <dbReference type="SAM" id="MobiDB-lite"/>
    </source>
</evidence>
<feature type="region of interest" description="Disordered" evidence="1">
    <location>
        <begin position="46"/>
        <end position="78"/>
    </location>
</feature>
<name>A0A9P6J008_9FUNG</name>
<protein>
    <submittedName>
        <fullName evidence="2">Uncharacterized protein</fullName>
    </submittedName>
</protein>
<feature type="compositionally biased region" description="Polar residues" evidence="1">
    <location>
        <begin position="46"/>
        <end position="60"/>
    </location>
</feature>
<reference evidence="2" key="1">
    <citation type="journal article" date="2020" name="Fungal Divers.">
        <title>Resolving the Mortierellaceae phylogeny through synthesis of multi-gene phylogenetics and phylogenomics.</title>
        <authorList>
            <person name="Vandepol N."/>
            <person name="Liber J."/>
            <person name="Desiro A."/>
            <person name="Na H."/>
            <person name="Kennedy M."/>
            <person name="Barry K."/>
            <person name="Grigoriev I.V."/>
            <person name="Miller A.N."/>
            <person name="O'Donnell K."/>
            <person name="Stajich J.E."/>
            <person name="Bonito G."/>
        </authorList>
    </citation>
    <scope>NUCLEOTIDE SEQUENCE</scope>
    <source>
        <strain evidence="2">MES-2147</strain>
    </source>
</reference>